<dbReference type="EMBL" id="JBHSKS010000020">
    <property type="protein sequence ID" value="MFC5193481.1"/>
    <property type="molecule type" value="Genomic_DNA"/>
</dbReference>
<dbReference type="Proteomes" id="UP001596163">
    <property type="component" value="Unassembled WGS sequence"/>
</dbReference>
<dbReference type="SUPFAM" id="SSF51658">
    <property type="entry name" value="Xylose isomerase-like"/>
    <property type="match status" value="1"/>
</dbReference>
<organism evidence="2 3">
    <name type="scientific">Algoriphagus aquatilis</name>
    <dbReference type="NCBI Taxonomy" id="490186"/>
    <lineage>
        <taxon>Bacteria</taxon>
        <taxon>Pseudomonadati</taxon>
        <taxon>Bacteroidota</taxon>
        <taxon>Cytophagia</taxon>
        <taxon>Cytophagales</taxon>
        <taxon>Cyclobacteriaceae</taxon>
        <taxon>Algoriphagus</taxon>
    </lineage>
</organism>
<dbReference type="InterPro" id="IPR019546">
    <property type="entry name" value="TAT_signal_bac_arc"/>
</dbReference>
<dbReference type="PANTHER" id="PTHR12110">
    <property type="entry name" value="HYDROXYPYRUVATE ISOMERASE"/>
    <property type="match status" value="1"/>
</dbReference>
<evidence type="ECO:0000313" key="3">
    <source>
        <dbReference type="Proteomes" id="UP001596163"/>
    </source>
</evidence>
<gene>
    <name evidence="2" type="ORF">ACFPIK_17035</name>
</gene>
<dbReference type="Gene3D" id="3.20.20.150">
    <property type="entry name" value="Divalent-metal-dependent TIM barrel enzymes"/>
    <property type="match status" value="1"/>
</dbReference>
<dbReference type="Pfam" id="PF01261">
    <property type="entry name" value="AP_endonuc_2"/>
    <property type="match status" value="1"/>
</dbReference>
<dbReference type="PANTHER" id="PTHR12110:SF53">
    <property type="entry name" value="BLR5974 PROTEIN"/>
    <property type="match status" value="1"/>
</dbReference>
<protein>
    <submittedName>
        <fullName evidence="2">Sugar phosphate isomerase/epimerase family protein</fullName>
    </submittedName>
</protein>
<dbReference type="InterPro" id="IPR036237">
    <property type="entry name" value="Xyl_isomerase-like_sf"/>
</dbReference>
<dbReference type="InterPro" id="IPR006311">
    <property type="entry name" value="TAT_signal"/>
</dbReference>
<dbReference type="InterPro" id="IPR050312">
    <property type="entry name" value="IolE/XylAMocC-like"/>
</dbReference>
<dbReference type="GO" id="GO:0016853">
    <property type="term" value="F:isomerase activity"/>
    <property type="evidence" value="ECO:0007669"/>
    <property type="project" value="UniProtKB-KW"/>
</dbReference>
<keyword evidence="3" id="KW-1185">Reference proteome</keyword>
<accession>A0ABW0C1A2</accession>
<dbReference type="RefSeq" id="WP_377917472.1">
    <property type="nucleotide sequence ID" value="NZ_JBHSKS010000020.1"/>
</dbReference>
<comment type="caution">
    <text evidence="2">The sequence shown here is derived from an EMBL/GenBank/DDBJ whole genome shotgun (WGS) entry which is preliminary data.</text>
</comment>
<name>A0ABW0C1A2_9BACT</name>
<proteinExistence type="predicted"/>
<dbReference type="NCBIfam" id="TIGR01409">
    <property type="entry name" value="TAT_signal_seq"/>
    <property type="match status" value="1"/>
</dbReference>
<keyword evidence="2" id="KW-0413">Isomerase</keyword>
<evidence type="ECO:0000259" key="1">
    <source>
        <dbReference type="Pfam" id="PF01261"/>
    </source>
</evidence>
<dbReference type="PROSITE" id="PS51318">
    <property type="entry name" value="TAT"/>
    <property type="match status" value="1"/>
</dbReference>
<feature type="domain" description="Xylose isomerase-like TIM barrel" evidence="1">
    <location>
        <begin position="93"/>
        <end position="293"/>
    </location>
</feature>
<evidence type="ECO:0000313" key="2">
    <source>
        <dbReference type="EMBL" id="MFC5193481.1"/>
    </source>
</evidence>
<sequence length="364" mass="40714">MKTPYSTHKTLASRRDFLKKSALASAALTWPFSALPESLRGVSMGVVVHSYGMRWGSKVESATYPGFTNAVDLMRHCHSIGAGGIQTTVGGWAENFAKQVRAEREKLGMYLEGSIGLPKDSADLSRFEKEVRLAKEAGATVLRTVCLSGRRYENFKSEAEWATFKENSLRSIQLAEPIVRKHQVRLAVENHKDWKAAELAQLIQNLSSEWVGVTLDFGNNVSLLEEPMEVIRTLAPFAFSTHVKDMGVKAYEKGFLLSEVELGKGIVDLKTAVDLCKKHNPQVTFSLEMITRDPLEIPCLEDSYWVTFEDEKAKDLAKILRMVRDRSFSGDLPSVKNLDSEGRLAFEEENVVKCLSYSKTQLSL</sequence>
<reference evidence="3" key="1">
    <citation type="journal article" date="2019" name="Int. J. Syst. Evol. Microbiol.">
        <title>The Global Catalogue of Microorganisms (GCM) 10K type strain sequencing project: providing services to taxonomists for standard genome sequencing and annotation.</title>
        <authorList>
            <consortium name="The Broad Institute Genomics Platform"/>
            <consortium name="The Broad Institute Genome Sequencing Center for Infectious Disease"/>
            <person name="Wu L."/>
            <person name="Ma J."/>
        </authorList>
    </citation>
    <scope>NUCLEOTIDE SEQUENCE [LARGE SCALE GENOMIC DNA]</scope>
    <source>
        <strain evidence="3">CGMCC 1.7030</strain>
    </source>
</reference>
<dbReference type="InterPro" id="IPR013022">
    <property type="entry name" value="Xyl_isomerase-like_TIM-brl"/>
</dbReference>